<dbReference type="Gene3D" id="2.20.20.110">
    <property type="entry name" value="Rad4, beta-hairpin domain BHD1"/>
    <property type="match status" value="1"/>
</dbReference>
<dbReference type="GO" id="GO:0003684">
    <property type="term" value="F:damaged DNA binding"/>
    <property type="evidence" value="ECO:0007669"/>
    <property type="project" value="InterPro"/>
</dbReference>
<dbReference type="GO" id="GO:0006298">
    <property type="term" value="P:mismatch repair"/>
    <property type="evidence" value="ECO:0007669"/>
    <property type="project" value="TreeGrafter"/>
</dbReference>
<evidence type="ECO:0000313" key="10">
    <source>
        <dbReference type="EMBL" id="KAJ8903894.1"/>
    </source>
</evidence>
<evidence type="ECO:0000256" key="6">
    <source>
        <dbReference type="SAM" id="MobiDB-lite"/>
    </source>
</evidence>
<evidence type="ECO:0000259" key="7">
    <source>
        <dbReference type="SMART" id="SM01030"/>
    </source>
</evidence>
<dbReference type="SMART" id="SM01031">
    <property type="entry name" value="BHD_2"/>
    <property type="match status" value="1"/>
</dbReference>
<feature type="region of interest" description="Disordered" evidence="6">
    <location>
        <begin position="71"/>
        <end position="98"/>
    </location>
</feature>
<reference evidence="10 11" key="1">
    <citation type="journal article" date="2023" name="Nat. Commun.">
        <title>Origin of minicircular mitochondrial genomes in red algae.</title>
        <authorList>
            <person name="Lee Y."/>
            <person name="Cho C.H."/>
            <person name="Lee Y.M."/>
            <person name="Park S.I."/>
            <person name="Yang J.H."/>
            <person name="West J.A."/>
            <person name="Bhattacharya D."/>
            <person name="Yoon H.S."/>
        </authorList>
    </citation>
    <scope>NUCLEOTIDE SEQUENCE [LARGE SCALE GENOMIC DNA]</scope>
    <source>
        <strain evidence="10 11">CCMP1338</strain>
        <tissue evidence="10">Whole cell</tissue>
    </source>
</reference>
<dbReference type="GO" id="GO:0000111">
    <property type="term" value="C:nucleotide-excision repair factor 2 complex"/>
    <property type="evidence" value="ECO:0007669"/>
    <property type="project" value="TreeGrafter"/>
</dbReference>
<dbReference type="InterPro" id="IPR018328">
    <property type="entry name" value="Rad4_beta-hairpin_dom3"/>
</dbReference>
<proteinExistence type="inferred from homology"/>
<dbReference type="GO" id="GO:0005737">
    <property type="term" value="C:cytoplasm"/>
    <property type="evidence" value="ECO:0007669"/>
    <property type="project" value="TreeGrafter"/>
</dbReference>
<feature type="compositionally biased region" description="Basic and acidic residues" evidence="6">
    <location>
        <begin position="35"/>
        <end position="44"/>
    </location>
</feature>
<dbReference type="SUPFAM" id="SSF54001">
    <property type="entry name" value="Cysteine proteinases"/>
    <property type="match status" value="1"/>
</dbReference>
<feature type="domain" description="Rad4 beta-hairpin" evidence="8">
    <location>
        <begin position="529"/>
        <end position="579"/>
    </location>
</feature>
<sequence length="772" mass="86351">MEQFLPSTFHVQSDCESLLKTFTLAARESEDDEQNGEKISELEGKAQGPRKHLEAESSLAVSKTLERVKLKKRQKEERLRRAGKELPNPSHGEDSDNLQWIAADDDLEWVDADDNPGEVEDRSIDRPGNLESGVDEIEVVYSDGPETKTTSVEKGDGYDEGCESVVRDLQAGVLPHEQISEEKQPLLSEDDDEIIVDLGTPNNSEGGADETEPKPKRARVSAEEKRYYLSIHSAHLTVLVCLIPGKADQVASDATLQETASSLLATGEISDIPSLRRSVILFCANIAQAARGLSVKSADLRERAKLLVQRKIGGPLEAMVVLAAALRWKGLRTRTVASLIPVSHRHSVVNQSVDANTEHWCEVFLSGRWIPASAVNGSVDKVQSMFAKTGTPKRRGPAASSERKRSALHTHVIACERGRYYDVTPRYNKEWHKVQAHRAPDNLLGELLKRLSVTRTLESPDSGSEADKVELEGIALSEPLPTSQAAYVNHPRFALEKHLLKFEILHPKEPVLGYCSGLPVYPRRCVHTLRSKERWIREMRIVRDDAEPVKLMAARKGSSREGQQIELFGFWQTNKYVPPFAFDGIVPKDENNKLDIWTPEHVPGGCVHVKMKYAAQMARRLQIDYAVAMTGFDVRPGGKSVPKFEGVVVLEENKELLEDAARAGMGMKIEADARKEYDQLISLWRKVIRAVRAKEKVRRKYGGALEHDLTYLQSKRLGVEQKLLEPEGPSASVENRAHIHEYLPAVADRNKPWEFVEICKTCGVKHRFSKLC</sequence>
<keyword evidence="3" id="KW-0227">DNA damage</keyword>
<feature type="domain" description="Rad4 beta-hairpin" evidence="9">
    <location>
        <begin position="586"/>
        <end position="661"/>
    </location>
</feature>
<accession>A0AAV8UPE2</accession>
<evidence type="ECO:0000256" key="3">
    <source>
        <dbReference type="ARBA" id="ARBA00022763"/>
    </source>
</evidence>
<comment type="caution">
    <text evidence="10">The sequence shown here is derived from an EMBL/GenBank/DDBJ whole genome shotgun (WGS) entry which is preliminary data.</text>
</comment>
<dbReference type="GO" id="GO:0071942">
    <property type="term" value="C:XPC complex"/>
    <property type="evidence" value="ECO:0007669"/>
    <property type="project" value="TreeGrafter"/>
</dbReference>
<keyword evidence="4" id="KW-0234">DNA repair</keyword>
<dbReference type="GO" id="GO:0006289">
    <property type="term" value="P:nucleotide-excision repair"/>
    <property type="evidence" value="ECO:0007669"/>
    <property type="project" value="InterPro"/>
</dbReference>
<evidence type="ECO:0000256" key="4">
    <source>
        <dbReference type="ARBA" id="ARBA00023204"/>
    </source>
</evidence>
<evidence type="ECO:0000256" key="1">
    <source>
        <dbReference type="ARBA" id="ARBA00004123"/>
    </source>
</evidence>
<dbReference type="PANTHER" id="PTHR12135:SF0">
    <property type="entry name" value="DNA REPAIR PROTEIN COMPLEMENTING XP-C CELLS"/>
    <property type="match status" value="1"/>
</dbReference>
<comment type="subcellular location">
    <subcellularLocation>
        <location evidence="1">Nucleus</location>
    </subcellularLocation>
</comment>
<dbReference type="InterPro" id="IPR018327">
    <property type="entry name" value="BHD_2"/>
</dbReference>
<keyword evidence="5" id="KW-0539">Nucleus</keyword>
<dbReference type="EMBL" id="JAMWBK010000006">
    <property type="protein sequence ID" value="KAJ8903894.1"/>
    <property type="molecule type" value="Genomic_DNA"/>
</dbReference>
<dbReference type="SMART" id="SM01030">
    <property type="entry name" value="BHD_1"/>
    <property type="match status" value="1"/>
</dbReference>
<comment type="similarity">
    <text evidence="2">Belongs to the XPC family.</text>
</comment>
<dbReference type="Gene3D" id="3.90.260.10">
    <property type="entry name" value="Transglutaminase-like"/>
    <property type="match status" value="1"/>
</dbReference>
<dbReference type="Proteomes" id="UP001157974">
    <property type="component" value="Unassembled WGS sequence"/>
</dbReference>
<dbReference type="SMART" id="SM01032">
    <property type="entry name" value="BHD_3"/>
    <property type="match status" value="1"/>
</dbReference>
<organism evidence="10 11">
    <name type="scientific">Rhodosorus marinus</name>
    <dbReference type="NCBI Taxonomy" id="101924"/>
    <lineage>
        <taxon>Eukaryota</taxon>
        <taxon>Rhodophyta</taxon>
        <taxon>Stylonematophyceae</taxon>
        <taxon>Stylonematales</taxon>
        <taxon>Stylonemataceae</taxon>
        <taxon>Rhodosorus</taxon>
    </lineage>
</organism>
<dbReference type="Pfam" id="PF10405">
    <property type="entry name" value="BHD_3"/>
    <property type="match status" value="1"/>
</dbReference>
<dbReference type="Gene3D" id="3.30.70.2460">
    <property type="entry name" value="Rad4, beta-hairpin domain BHD3"/>
    <property type="match status" value="1"/>
</dbReference>
<evidence type="ECO:0000313" key="11">
    <source>
        <dbReference type="Proteomes" id="UP001157974"/>
    </source>
</evidence>
<dbReference type="GO" id="GO:0003697">
    <property type="term" value="F:single-stranded DNA binding"/>
    <property type="evidence" value="ECO:0007669"/>
    <property type="project" value="TreeGrafter"/>
</dbReference>
<feature type="region of interest" description="Disordered" evidence="6">
    <location>
        <begin position="198"/>
        <end position="217"/>
    </location>
</feature>
<dbReference type="InterPro" id="IPR036985">
    <property type="entry name" value="Transglutaminase-like_sf"/>
</dbReference>
<dbReference type="PANTHER" id="PTHR12135">
    <property type="entry name" value="DNA REPAIR PROTEIN XP-C / RAD4"/>
    <property type="match status" value="1"/>
</dbReference>
<protein>
    <recommendedName>
        <fullName evidence="12">Transglutaminase-like domain-containing protein</fullName>
    </recommendedName>
</protein>
<evidence type="ECO:0000256" key="2">
    <source>
        <dbReference type="ARBA" id="ARBA00009525"/>
    </source>
</evidence>
<dbReference type="InterPro" id="IPR018326">
    <property type="entry name" value="Rad4_beta-hairpin_dom1"/>
</dbReference>
<evidence type="ECO:0000259" key="9">
    <source>
        <dbReference type="SMART" id="SM01032"/>
    </source>
</evidence>
<feature type="region of interest" description="Disordered" evidence="6">
    <location>
        <begin position="111"/>
        <end position="135"/>
    </location>
</feature>
<gene>
    <name evidence="10" type="ORF">NDN08_000425</name>
</gene>
<dbReference type="AlphaFoldDB" id="A0AAV8UPE2"/>
<keyword evidence="11" id="KW-1185">Reference proteome</keyword>
<feature type="compositionally biased region" description="Basic and acidic residues" evidence="6">
    <location>
        <begin position="71"/>
        <end position="84"/>
    </location>
</feature>
<name>A0AAV8UPE2_9RHOD</name>
<dbReference type="InterPro" id="IPR004583">
    <property type="entry name" value="DNA_repair_Rad4"/>
</dbReference>
<dbReference type="Pfam" id="PF10403">
    <property type="entry name" value="BHD_1"/>
    <property type="match status" value="1"/>
</dbReference>
<feature type="region of interest" description="Disordered" evidence="6">
    <location>
        <begin position="27"/>
        <end position="59"/>
    </location>
</feature>
<evidence type="ECO:0000256" key="5">
    <source>
        <dbReference type="ARBA" id="ARBA00023242"/>
    </source>
</evidence>
<dbReference type="InterPro" id="IPR038765">
    <property type="entry name" value="Papain-like_cys_pep_sf"/>
</dbReference>
<dbReference type="InterPro" id="IPR042488">
    <property type="entry name" value="Rad4_BHD3_sf"/>
</dbReference>
<evidence type="ECO:0008006" key="12">
    <source>
        <dbReference type="Google" id="ProtNLM"/>
    </source>
</evidence>
<feature type="domain" description="Rad4 beta-hairpin" evidence="7">
    <location>
        <begin position="476"/>
        <end position="527"/>
    </location>
</feature>
<evidence type="ECO:0000259" key="8">
    <source>
        <dbReference type="SMART" id="SM01031"/>
    </source>
</evidence>